<name>A0A4D9D0B5_9STRA</name>
<organism evidence="12 13">
    <name type="scientific">Nannochloropsis salina CCMP1776</name>
    <dbReference type="NCBI Taxonomy" id="1027361"/>
    <lineage>
        <taxon>Eukaryota</taxon>
        <taxon>Sar</taxon>
        <taxon>Stramenopiles</taxon>
        <taxon>Ochrophyta</taxon>
        <taxon>Eustigmatophyceae</taxon>
        <taxon>Eustigmatales</taxon>
        <taxon>Monodopsidaceae</taxon>
        <taxon>Microchloropsis</taxon>
        <taxon>Microchloropsis salina</taxon>
    </lineage>
</organism>
<feature type="compositionally biased region" description="Pro residues" evidence="10">
    <location>
        <begin position="742"/>
        <end position="755"/>
    </location>
</feature>
<keyword evidence="8 9" id="KW-0968">Cytoplasmic vesicle</keyword>
<feature type="region of interest" description="Disordered" evidence="10">
    <location>
        <begin position="608"/>
        <end position="648"/>
    </location>
</feature>
<feature type="domain" description="GAE" evidence="11">
    <location>
        <begin position="758"/>
        <end position="878"/>
    </location>
</feature>
<dbReference type="EMBL" id="SDOX01000016">
    <property type="protein sequence ID" value="TFJ85101.1"/>
    <property type="molecule type" value="Genomic_DNA"/>
</dbReference>
<comment type="subcellular location">
    <subcellularLocation>
        <location evidence="1">Cytoplasmic vesicle membrane</location>
    </subcellularLocation>
    <subcellularLocation>
        <location evidence="2">Golgi apparatus</location>
    </subcellularLocation>
</comment>
<evidence type="ECO:0000256" key="10">
    <source>
        <dbReference type="SAM" id="MobiDB-lite"/>
    </source>
</evidence>
<dbReference type="Proteomes" id="UP000355283">
    <property type="component" value="Unassembled WGS sequence"/>
</dbReference>
<keyword evidence="13" id="KW-1185">Reference proteome</keyword>
<keyword evidence="5 9" id="KW-0653">Protein transport</keyword>
<dbReference type="OrthoDB" id="28053at2759"/>
<comment type="caution">
    <text evidence="12">The sequence shown here is derived from an EMBL/GenBank/DDBJ whole genome shotgun (WGS) entry which is preliminary data.</text>
</comment>
<evidence type="ECO:0000256" key="3">
    <source>
        <dbReference type="ARBA" id="ARBA00006613"/>
    </source>
</evidence>
<dbReference type="InterPro" id="IPR050840">
    <property type="entry name" value="Adaptor_Complx_Large_Subunit"/>
</dbReference>
<evidence type="ECO:0000256" key="4">
    <source>
        <dbReference type="ARBA" id="ARBA00022448"/>
    </source>
</evidence>
<dbReference type="AlphaFoldDB" id="A0A4D9D0B5"/>
<evidence type="ECO:0000256" key="5">
    <source>
        <dbReference type="ARBA" id="ARBA00022927"/>
    </source>
</evidence>
<dbReference type="SUPFAM" id="SSF49348">
    <property type="entry name" value="Clathrin adaptor appendage domain"/>
    <property type="match status" value="1"/>
</dbReference>
<dbReference type="FunFam" id="1.25.10.10:FF:000030">
    <property type="entry name" value="AP-1 complex subunit gamma"/>
    <property type="match status" value="1"/>
</dbReference>
<dbReference type="InterPro" id="IPR013041">
    <property type="entry name" value="Clathrin_app_Ig-like_sf"/>
</dbReference>
<reference evidence="12 13" key="1">
    <citation type="submission" date="2019-01" db="EMBL/GenBank/DDBJ databases">
        <title>Nuclear Genome Assembly of the Microalgal Biofuel strain Nannochloropsis salina CCMP1776.</title>
        <authorList>
            <person name="Hovde B."/>
        </authorList>
    </citation>
    <scope>NUCLEOTIDE SEQUENCE [LARGE SCALE GENOMIC DNA]</scope>
    <source>
        <strain evidence="12 13">CCMP1776</strain>
    </source>
</reference>
<keyword evidence="6 9" id="KW-0333">Golgi apparatus</keyword>
<dbReference type="PANTHER" id="PTHR22780">
    <property type="entry name" value="ADAPTIN, ALPHA/GAMMA/EPSILON"/>
    <property type="match status" value="1"/>
</dbReference>
<dbReference type="Gene3D" id="1.25.10.10">
    <property type="entry name" value="Leucine-rich Repeat Variant"/>
    <property type="match status" value="1"/>
</dbReference>
<evidence type="ECO:0000259" key="11">
    <source>
        <dbReference type="PROSITE" id="PS50180"/>
    </source>
</evidence>
<keyword evidence="7 9" id="KW-0472">Membrane</keyword>
<dbReference type="InterPro" id="IPR016024">
    <property type="entry name" value="ARM-type_fold"/>
</dbReference>
<dbReference type="PIRSF" id="PIRSF037094">
    <property type="entry name" value="AP1_complex_gamma"/>
    <property type="match status" value="1"/>
</dbReference>
<dbReference type="InterPro" id="IPR008153">
    <property type="entry name" value="GAE_dom"/>
</dbReference>
<dbReference type="SUPFAM" id="SSF48371">
    <property type="entry name" value="ARM repeat"/>
    <property type="match status" value="1"/>
</dbReference>
<evidence type="ECO:0000256" key="1">
    <source>
        <dbReference type="ARBA" id="ARBA00004156"/>
    </source>
</evidence>
<dbReference type="Pfam" id="PF02883">
    <property type="entry name" value="Alpha_adaptinC2"/>
    <property type="match status" value="1"/>
</dbReference>
<dbReference type="Pfam" id="PF01602">
    <property type="entry name" value="Adaptin_N"/>
    <property type="match status" value="1"/>
</dbReference>
<dbReference type="GO" id="GO:0030121">
    <property type="term" value="C:AP-1 adaptor complex"/>
    <property type="evidence" value="ECO:0007669"/>
    <property type="project" value="InterPro"/>
</dbReference>
<evidence type="ECO:0000313" key="13">
    <source>
        <dbReference type="Proteomes" id="UP000355283"/>
    </source>
</evidence>
<dbReference type="InterPro" id="IPR002553">
    <property type="entry name" value="Clathrin/coatomer_adapt-like_N"/>
</dbReference>
<dbReference type="InterPro" id="IPR017107">
    <property type="entry name" value="AP1_complex_gsu"/>
</dbReference>
<protein>
    <recommendedName>
        <fullName evidence="9">AP-1 complex subunit gamma</fullName>
    </recommendedName>
</protein>
<dbReference type="PROSITE" id="PS50180">
    <property type="entry name" value="GAE"/>
    <property type="match status" value="1"/>
</dbReference>
<sequence>MTMRLRELIRAVRACKTAAEERAVIAKESALIRTAIKEEHEQYRHRNVAKLLFIHMLGYPSHFGQMECLKLIASPHFFEKRIGYLGLSLLLTEQEEVLTLVTNSIKNDLNSPNPFVVGLALSAVGNLATEDIARDLAMDVDKHLKSNNSYLRKKAALATIRIFQKVPDLVEDFIERVTSLLKDRSHGVLIAAVELMTEVMKMEPAFTSAFSRLVPSVLRLLRNLLTMGYAPDHDIAGITDPFLQVKLLYMLQCLGRDNAEAAEAMNDLLAQVATNTETAKNAGNAILYQCVQTIMSVESEAGLRVLGINILGRFLLNRDNNIRYVALNTLSKVVGRDAASVQRHRNTIVECLKDPDVSIRQRALELICQLVNLQNVQELTREMLNYLVVALPEHKASLCSKIMHVVETYAPSPLWRLDTLITMLAIAGDACDPSIPHALVYYLSTAEDLQRYAVHKLFLLLTDDASQLGLVLAAVWAIGEFGDLLLQAQPALDEDTSAMEPQTRAAVLDALEEVVTNHGATQVTRGYVLVALLKLSDRFAAASPSVSDAETRRLAGLLSRYDTSLQLELQQRSCEFRQVLAPGVEGVRPEIVGRIPPLDEAMLTARRGRFPGREDGGGKRGMSMEGSLFGEEGTGKKGGKEGQAAAASGGATDLLDLEEIFGGAPGPGSGGNGRTGAVTGGASLKGGESADLLSDIFASNVPVAMPASAPVALSTPFDQVVVGEEGHLPHAPPLSFSSSSSLPPPTPSAPLPPALPQQTAASITAFDQDGLRITMELSKPCPADDPSASLLLCRFDNRTDVILTNLSFQCAVPRYVKLELSPASGSTLLPNTAGSVTQAVRVANSLLGQKPLQLKIKVQYTDGRGQPITKMGTVANFPAGY</sequence>
<dbReference type="InterPro" id="IPR011989">
    <property type="entry name" value="ARM-like"/>
</dbReference>
<evidence type="ECO:0000256" key="7">
    <source>
        <dbReference type="ARBA" id="ARBA00023136"/>
    </source>
</evidence>
<accession>A0A4D9D0B5</accession>
<evidence type="ECO:0000256" key="9">
    <source>
        <dbReference type="PIRNR" id="PIRNR037094"/>
    </source>
</evidence>
<dbReference type="Gene3D" id="2.60.40.1230">
    <property type="match status" value="1"/>
</dbReference>
<evidence type="ECO:0000256" key="6">
    <source>
        <dbReference type="ARBA" id="ARBA00023034"/>
    </source>
</evidence>
<dbReference type="GO" id="GO:0006886">
    <property type="term" value="P:intracellular protein transport"/>
    <property type="evidence" value="ECO:0007669"/>
    <property type="project" value="UniProtKB-UniRule"/>
</dbReference>
<feature type="region of interest" description="Disordered" evidence="10">
    <location>
        <begin position="725"/>
        <end position="755"/>
    </location>
</feature>
<evidence type="ECO:0000256" key="2">
    <source>
        <dbReference type="ARBA" id="ARBA00004555"/>
    </source>
</evidence>
<evidence type="ECO:0000256" key="8">
    <source>
        <dbReference type="ARBA" id="ARBA00023329"/>
    </source>
</evidence>
<gene>
    <name evidence="12" type="ORF">NSK_003525</name>
</gene>
<dbReference type="SMART" id="SM00809">
    <property type="entry name" value="Alpha_adaptinC2"/>
    <property type="match status" value="1"/>
</dbReference>
<comment type="similarity">
    <text evidence="3 9">Belongs to the adaptor complexes large subunit family.</text>
</comment>
<dbReference type="InterPro" id="IPR008152">
    <property type="entry name" value="Clathrin_a/b/g-adaptin_app_Ig"/>
</dbReference>
<keyword evidence="4 9" id="KW-0813">Transport</keyword>
<dbReference type="GO" id="GO:0016192">
    <property type="term" value="P:vesicle-mediated transport"/>
    <property type="evidence" value="ECO:0007669"/>
    <property type="project" value="InterPro"/>
</dbReference>
<proteinExistence type="inferred from homology"/>
<evidence type="ECO:0000313" key="12">
    <source>
        <dbReference type="EMBL" id="TFJ85101.1"/>
    </source>
</evidence>